<dbReference type="EMBL" id="CP036272">
    <property type="protein sequence ID" value="QDT62054.1"/>
    <property type="molecule type" value="Genomic_DNA"/>
</dbReference>
<evidence type="ECO:0000313" key="1">
    <source>
        <dbReference type="EMBL" id="QDT62054.1"/>
    </source>
</evidence>
<protein>
    <submittedName>
        <fullName evidence="1">Uncharacterized protein</fullName>
    </submittedName>
</protein>
<reference evidence="1 2" key="1">
    <citation type="submission" date="2019-02" db="EMBL/GenBank/DDBJ databases">
        <title>Deep-cultivation of Planctomycetes and their phenomic and genomic characterization uncovers novel biology.</title>
        <authorList>
            <person name="Wiegand S."/>
            <person name="Jogler M."/>
            <person name="Boedeker C."/>
            <person name="Pinto D."/>
            <person name="Vollmers J."/>
            <person name="Rivas-Marin E."/>
            <person name="Kohn T."/>
            <person name="Peeters S.H."/>
            <person name="Heuer A."/>
            <person name="Rast P."/>
            <person name="Oberbeckmann S."/>
            <person name="Bunk B."/>
            <person name="Jeske O."/>
            <person name="Meyerdierks A."/>
            <person name="Storesund J.E."/>
            <person name="Kallscheuer N."/>
            <person name="Luecker S."/>
            <person name="Lage O.M."/>
            <person name="Pohl T."/>
            <person name="Merkel B.J."/>
            <person name="Hornburger P."/>
            <person name="Mueller R.-W."/>
            <person name="Bruemmer F."/>
            <person name="Labrenz M."/>
            <person name="Spormann A.M."/>
            <person name="Op den Camp H."/>
            <person name="Overmann J."/>
            <person name="Amann R."/>
            <person name="Jetten M.S.M."/>
            <person name="Mascher T."/>
            <person name="Medema M.H."/>
            <person name="Devos D.P."/>
            <person name="Kaster A.-K."/>
            <person name="Ovreas L."/>
            <person name="Rohde M."/>
            <person name="Galperin M.Y."/>
            <person name="Jogler C."/>
        </authorList>
    </citation>
    <scope>NUCLEOTIDE SEQUENCE [LARGE SCALE GENOMIC DNA]</scope>
    <source>
        <strain evidence="1 2">SV_7m_r</strain>
    </source>
</reference>
<sequence>MSFSDAELLAFLDEALPADRSSELEAALRENESLRERLVQARGRETAGLHSVGAIWRRNRLSCPTRAELGQVLLGALSEAEESYLQFHLETVGCRYCQANLADLRQEAQQEQAGAERQRRQHYFQTSAGYLKR</sequence>
<dbReference type="OrthoDB" id="285502at2"/>
<keyword evidence="2" id="KW-1185">Reference proteome</keyword>
<organism evidence="1 2">
    <name type="scientific">Stieleria bergensis</name>
    <dbReference type="NCBI Taxonomy" id="2528025"/>
    <lineage>
        <taxon>Bacteria</taxon>
        <taxon>Pseudomonadati</taxon>
        <taxon>Planctomycetota</taxon>
        <taxon>Planctomycetia</taxon>
        <taxon>Pirellulales</taxon>
        <taxon>Pirellulaceae</taxon>
        <taxon>Stieleria</taxon>
    </lineage>
</organism>
<dbReference type="Proteomes" id="UP000315003">
    <property type="component" value="Chromosome"/>
</dbReference>
<dbReference type="RefSeq" id="WP_145276544.1">
    <property type="nucleotide sequence ID" value="NZ_CP036272.1"/>
</dbReference>
<evidence type="ECO:0000313" key="2">
    <source>
        <dbReference type="Proteomes" id="UP000315003"/>
    </source>
</evidence>
<dbReference type="AlphaFoldDB" id="A0A517T0Z6"/>
<gene>
    <name evidence="1" type="ORF">SV7mr_45970</name>
</gene>
<proteinExistence type="predicted"/>
<accession>A0A517T0Z6</accession>
<name>A0A517T0Z6_9BACT</name>